<dbReference type="AlphaFoldDB" id="A0A8X6LZ13"/>
<reference evidence="1" key="1">
    <citation type="submission" date="2020-07" db="EMBL/GenBank/DDBJ databases">
        <title>Multicomponent nature underlies the extraordinary mechanical properties of spider dragline silk.</title>
        <authorList>
            <person name="Kono N."/>
            <person name="Nakamura H."/>
            <person name="Mori M."/>
            <person name="Yoshida Y."/>
            <person name="Ohtoshi R."/>
            <person name="Malay A.D."/>
            <person name="Moran D.A.P."/>
            <person name="Tomita M."/>
            <person name="Numata K."/>
            <person name="Arakawa K."/>
        </authorList>
    </citation>
    <scope>NUCLEOTIDE SEQUENCE</scope>
</reference>
<evidence type="ECO:0000313" key="1">
    <source>
        <dbReference type="EMBL" id="GFR28091.1"/>
    </source>
</evidence>
<sequence length="35" mass="4507">SWNNTIFKETIESRRWEEETLREFKKKHNYRESAY</sequence>
<organism evidence="1 2">
    <name type="scientific">Trichonephila clavata</name>
    <name type="common">Joro spider</name>
    <name type="synonym">Nephila clavata</name>
    <dbReference type="NCBI Taxonomy" id="2740835"/>
    <lineage>
        <taxon>Eukaryota</taxon>
        <taxon>Metazoa</taxon>
        <taxon>Ecdysozoa</taxon>
        <taxon>Arthropoda</taxon>
        <taxon>Chelicerata</taxon>
        <taxon>Arachnida</taxon>
        <taxon>Araneae</taxon>
        <taxon>Araneomorphae</taxon>
        <taxon>Entelegynae</taxon>
        <taxon>Araneoidea</taxon>
        <taxon>Nephilidae</taxon>
        <taxon>Trichonephila</taxon>
    </lineage>
</organism>
<comment type="caution">
    <text evidence="1">The sequence shown here is derived from an EMBL/GenBank/DDBJ whole genome shotgun (WGS) entry which is preliminary data.</text>
</comment>
<protein>
    <submittedName>
        <fullName evidence="1">Uncharacterized protein</fullName>
    </submittedName>
</protein>
<dbReference type="Proteomes" id="UP000887116">
    <property type="component" value="Unassembled WGS sequence"/>
</dbReference>
<keyword evidence="2" id="KW-1185">Reference proteome</keyword>
<feature type="non-terminal residue" evidence="1">
    <location>
        <position position="35"/>
    </location>
</feature>
<accession>A0A8X6LZ13</accession>
<name>A0A8X6LZ13_TRICU</name>
<dbReference type="EMBL" id="BMAO01028900">
    <property type="protein sequence ID" value="GFR28091.1"/>
    <property type="molecule type" value="Genomic_DNA"/>
</dbReference>
<proteinExistence type="predicted"/>
<gene>
    <name evidence="1" type="ORF">TNCT_61231</name>
</gene>
<evidence type="ECO:0000313" key="2">
    <source>
        <dbReference type="Proteomes" id="UP000887116"/>
    </source>
</evidence>